<dbReference type="CDD" id="cd03768">
    <property type="entry name" value="SR_ResInv"/>
    <property type="match status" value="1"/>
</dbReference>
<dbReference type="PANTHER" id="PTHR30461:SF23">
    <property type="entry name" value="DNA RECOMBINASE-RELATED"/>
    <property type="match status" value="1"/>
</dbReference>
<gene>
    <name evidence="4" type="primary">hin_3</name>
    <name evidence="4" type="ORF">TBK1r_42150</name>
</gene>
<accession>A0ABX5XVC0</accession>
<sequence length="512" mass="57742">MKKDNQAKKRVCCAIYTRKSTEDGLEQEFNSLDAQRDAGEAYIASQLHEGWECLPTKYDDGGFTGGNLDRPGMQRLMADIDDGKIDCVVVYKVDRLSRSLMDFSRIMEKFDARGVAFVSVTQQFNTASSMGRLILNVLLSFAQFEREMISERTRDKIAAARRRGKWSGGMPLLGYNVIDSKLVVMSEEAERVRQIFKLYLQHNSLLQTVKETNDRGWRTKSWTTKKGTVRGGKLFEKTNLHTLLTNPTYIGQVRYRDEVHPGEHQSIVDESLFMAVQKRLRTNGRGNEISRNKHGALLRSLLRCKHCGRAMVHSTTSKSNRRYRYYVCGGAQKSGHASCPSPSIPADPIEAFVVSEIKAIASDHELIADIYEQMQSKSKARRDDLLRERDALIEFLRSYHGQLQHLAITNGPTELVADIQTRISTSERRHTELQEQIAALEAKAPRRSDIADSLARFDELWQSMKSKERCSLVELLVAGIDYDGVQGSVDIHFHSTGIATLGTAAETPESTS</sequence>
<dbReference type="Proteomes" id="UP000318081">
    <property type="component" value="Chromosome"/>
</dbReference>
<proteinExistence type="predicted"/>
<feature type="domain" description="Recombinase" evidence="3">
    <location>
        <begin position="172"/>
        <end position="286"/>
    </location>
</feature>
<keyword evidence="5" id="KW-1185">Reference proteome</keyword>
<dbReference type="Pfam" id="PF00239">
    <property type="entry name" value="Resolvase"/>
    <property type="match status" value="1"/>
</dbReference>
<evidence type="ECO:0000256" key="1">
    <source>
        <dbReference type="SAM" id="Coils"/>
    </source>
</evidence>
<protein>
    <submittedName>
        <fullName evidence="4">DNA-invertase hin</fullName>
    </submittedName>
</protein>
<feature type="domain" description="Resolvase/invertase-type recombinase catalytic" evidence="2">
    <location>
        <begin position="12"/>
        <end position="164"/>
    </location>
</feature>
<evidence type="ECO:0000259" key="2">
    <source>
        <dbReference type="PROSITE" id="PS51736"/>
    </source>
</evidence>
<dbReference type="PROSITE" id="PS51737">
    <property type="entry name" value="RECOMBINASE_DNA_BIND"/>
    <property type="match status" value="1"/>
</dbReference>
<dbReference type="SUPFAM" id="SSF53041">
    <property type="entry name" value="Resolvase-like"/>
    <property type="match status" value="1"/>
</dbReference>
<dbReference type="Gene3D" id="3.40.50.1390">
    <property type="entry name" value="Resolvase, N-terminal catalytic domain"/>
    <property type="match status" value="1"/>
</dbReference>
<dbReference type="InterPro" id="IPR036162">
    <property type="entry name" value="Resolvase-like_N_sf"/>
</dbReference>
<dbReference type="InterPro" id="IPR025827">
    <property type="entry name" value="Zn_ribbon_recom_dom"/>
</dbReference>
<evidence type="ECO:0000259" key="3">
    <source>
        <dbReference type="PROSITE" id="PS51737"/>
    </source>
</evidence>
<dbReference type="Gene3D" id="3.90.1750.20">
    <property type="entry name" value="Putative Large Serine Recombinase, Chain B, Domain 2"/>
    <property type="match status" value="1"/>
</dbReference>
<dbReference type="EMBL" id="CP036432">
    <property type="protein sequence ID" value="QDV85236.1"/>
    <property type="molecule type" value="Genomic_DNA"/>
</dbReference>
<dbReference type="SMART" id="SM00857">
    <property type="entry name" value="Resolvase"/>
    <property type="match status" value="1"/>
</dbReference>
<organism evidence="4 5">
    <name type="scientific">Stieleria magnilauensis</name>
    <dbReference type="NCBI Taxonomy" id="2527963"/>
    <lineage>
        <taxon>Bacteria</taxon>
        <taxon>Pseudomonadati</taxon>
        <taxon>Planctomycetota</taxon>
        <taxon>Planctomycetia</taxon>
        <taxon>Pirellulales</taxon>
        <taxon>Pirellulaceae</taxon>
        <taxon>Stieleria</taxon>
    </lineage>
</organism>
<dbReference type="PROSITE" id="PS51736">
    <property type="entry name" value="RECOMBINASES_3"/>
    <property type="match status" value="1"/>
</dbReference>
<name>A0ABX5XVC0_9BACT</name>
<dbReference type="InterPro" id="IPR038109">
    <property type="entry name" value="DNA_bind_recomb_sf"/>
</dbReference>
<evidence type="ECO:0000313" key="4">
    <source>
        <dbReference type="EMBL" id="QDV85236.1"/>
    </source>
</evidence>
<dbReference type="RefSeq" id="WP_145214608.1">
    <property type="nucleotide sequence ID" value="NZ_CP036432.1"/>
</dbReference>
<dbReference type="Pfam" id="PF07508">
    <property type="entry name" value="Recombinase"/>
    <property type="match status" value="1"/>
</dbReference>
<evidence type="ECO:0000313" key="5">
    <source>
        <dbReference type="Proteomes" id="UP000318081"/>
    </source>
</evidence>
<dbReference type="InterPro" id="IPR011109">
    <property type="entry name" value="DNA_bind_recombinase_dom"/>
</dbReference>
<keyword evidence="1" id="KW-0175">Coiled coil</keyword>
<dbReference type="PANTHER" id="PTHR30461">
    <property type="entry name" value="DNA-INVERTASE FROM LAMBDOID PROPHAGE"/>
    <property type="match status" value="1"/>
</dbReference>
<dbReference type="InterPro" id="IPR050639">
    <property type="entry name" value="SSR_resolvase"/>
</dbReference>
<dbReference type="InterPro" id="IPR006119">
    <property type="entry name" value="Resolv_N"/>
</dbReference>
<dbReference type="Pfam" id="PF13408">
    <property type="entry name" value="Zn_ribbon_recom"/>
    <property type="match status" value="1"/>
</dbReference>
<feature type="coiled-coil region" evidence="1">
    <location>
        <begin position="416"/>
        <end position="443"/>
    </location>
</feature>
<reference evidence="4 5" key="1">
    <citation type="submission" date="2019-02" db="EMBL/GenBank/DDBJ databases">
        <title>Deep-cultivation of Planctomycetes and their phenomic and genomic characterization uncovers novel biology.</title>
        <authorList>
            <person name="Wiegand S."/>
            <person name="Jogler M."/>
            <person name="Boedeker C."/>
            <person name="Pinto D."/>
            <person name="Vollmers J."/>
            <person name="Rivas-Marin E."/>
            <person name="Kohn T."/>
            <person name="Peeters S.H."/>
            <person name="Heuer A."/>
            <person name="Rast P."/>
            <person name="Oberbeckmann S."/>
            <person name="Bunk B."/>
            <person name="Jeske O."/>
            <person name="Meyerdierks A."/>
            <person name="Storesund J.E."/>
            <person name="Kallscheuer N."/>
            <person name="Luecker S."/>
            <person name="Lage O.M."/>
            <person name="Pohl T."/>
            <person name="Merkel B.J."/>
            <person name="Hornburger P."/>
            <person name="Mueller R.-W."/>
            <person name="Bruemmer F."/>
            <person name="Labrenz M."/>
            <person name="Spormann A.M."/>
            <person name="Op den Camp H."/>
            <person name="Overmann J."/>
            <person name="Amann R."/>
            <person name="Jetten M.S.M."/>
            <person name="Mascher T."/>
            <person name="Medema M.H."/>
            <person name="Devos D.P."/>
            <person name="Kaster A.-K."/>
            <person name="Ovreas L."/>
            <person name="Rohde M."/>
            <person name="Galperin M.Y."/>
            <person name="Jogler C."/>
        </authorList>
    </citation>
    <scope>NUCLEOTIDE SEQUENCE [LARGE SCALE GENOMIC DNA]</scope>
    <source>
        <strain evidence="4 5">TBK1r</strain>
    </source>
</reference>